<reference evidence="1 2" key="1">
    <citation type="journal article" date="2018" name="Sci. Rep.">
        <title>Genomic signatures of local adaptation to the degree of environmental predictability in rotifers.</title>
        <authorList>
            <person name="Franch-Gras L."/>
            <person name="Hahn C."/>
            <person name="Garcia-Roger E.M."/>
            <person name="Carmona M.J."/>
            <person name="Serra M."/>
            <person name="Gomez A."/>
        </authorList>
    </citation>
    <scope>NUCLEOTIDE SEQUENCE [LARGE SCALE GENOMIC DNA]</scope>
    <source>
        <strain evidence="1">HYR1</strain>
    </source>
</reference>
<protein>
    <submittedName>
        <fullName evidence="1">Uncharacterized protein</fullName>
    </submittedName>
</protein>
<name>A0A3M7RXB7_BRAPC</name>
<gene>
    <name evidence="1" type="ORF">BpHYR1_019818</name>
</gene>
<accession>A0A3M7RXB7</accession>
<keyword evidence="2" id="KW-1185">Reference proteome</keyword>
<evidence type="ECO:0000313" key="2">
    <source>
        <dbReference type="Proteomes" id="UP000276133"/>
    </source>
</evidence>
<organism evidence="1 2">
    <name type="scientific">Brachionus plicatilis</name>
    <name type="common">Marine rotifer</name>
    <name type="synonym">Brachionus muelleri</name>
    <dbReference type="NCBI Taxonomy" id="10195"/>
    <lineage>
        <taxon>Eukaryota</taxon>
        <taxon>Metazoa</taxon>
        <taxon>Spiralia</taxon>
        <taxon>Gnathifera</taxon>
        <taxon>Rotifera</taxon>
        <taxon>Eurotatoria</taxon>
        <taxon>Monogononta</taxon>
        <taxon>Pseudotrocha</taxon>
        <taxon>Ploima</taxon>
        <taxon>Brachionidae</taxon>
        <taxon>Brachionus</taxon>
    </lineage>
</organism>
<dbReference type="AlphaFoldDB" id="A0A3M7RXB7"/>
<comment type="caution">
    <text evidence="1">The sequence shown here is derived from an EMBL/GenBank/DDBJ whole genome shotgun (WGS) entry which is preliminary data.</text>
</comment>
<evidence type="ECO:0000313" key="1">
    <source>
        <dbReference type="EMBL" id="RNA28090.1"/>
    </source>
</evidence>
<dbReference type="EMBL" id="REGN01002438">
    <property type="protein sequence ID" value="RNA28090.1"/>
    <property type="molecule type" value="Genomic_DNA"/>
</dbReference>
<proteinExistence type="predicted"/>
<dbReference type="Proteomes" id="UP000276133">
    <property type="component" value="Unassembled WGS sequence"/>
</dbReference>
<sequence length="64" mass="7541">MEICGLPRLINFQKKQEKISVSICLNVKSLNKAKWRKIMFSDEMKIEETKEKLNSDKNDAVREI</sequence>